<dbReference type="PANTHER" id="PTHR24006">
    <property type="entry name" value="UBIQUITIN CARBOXYL-TERMINAL HYDROLASE"/>
    <property type="match status" value="1"/>
</dbReference>
<organism evidence="3 4">
    <name type="scientific">Venustampulla echinocandica</name>
    <dbReference type="NCBI Taxonomy" id="2656787"/>
    <lineage>
        <taxon>Eukaryota</taxon>
        <taxon>Fungi</taxon>
        <taxon>Dikarya</taxon>
        <taxon>Ascomycota</taxon>
        <taxon>Pezizomycotina</taxon>
        <taxon>Leotiomycetes</taxon>
        <taxon>Helotiales</taxon>
        <taxon>Pleuroascaceae</taxon>
        <taxon>Venustampulla</taxon>
    </lineage>
</organism>
<dbReference type="RefSeq" id="XP_031871156.1">
    <property type="nucleotide sequence ID" value="XM_032011463.1"/>
</dbReference>
<evidence type="ECO:0000313" key="4">
    <source>
        <dbReference type="Proteomes" id="UP000254866"/>
    </source>
</evidence>
<dbReference type="SUPFAM" id="SSF54001">
    <property type="entry name" value="Cysteine proteinases"/>
    <property type="match status" value="1"/>
</dbReference>
<dbReference type="EMBL" id="NPIC01000002">
    <property type="protein sequence ID" value="RDL38500.1"/>
    <property type="molecule type" value="Genomic_DNA"/>
</dbReference>
<proteinExistence type="predicted"/>
<name>A0A370TSJ7_9HELO</name>
<accession>A0A370TSJ7</accession>
<dbReference type="Pfam" id="PF00443">
    <property type="entry name" value="UCH"/>
    <property type="match status" value="1"/>
</dbReference>
<dbReference type="OrthoDB" id="289038at2759"/>
<dbReference type="InterPro" id="IPR038765">
    <property type="entry name" value="Papain-like_cys_pep_sf"/>
</dbReference>
<dbReference type="AlphaFoldDB" id="A0A370TSJ7"/>
<feature type="region of interest" description="Disordered" evidence="1">
    <location>
        <begin position="1"/>
        <end position="46"/>
    </location>
</feature>
<feature type="compositionally biased region" description="Low complexity" evidence="1">
    <location>
        <begin position="1"/>
        <end position="13"/>
    </location>
</feature>
<dbReference type="PROSITE" id="PS50235">
    <property type="entry name" value="USP_3"/>
    <property type="match status" value="1"/>
</dbReference>
<reference evidence="3 4" key="1">
    <citation type="journal article" date="2018" name="IMA Fungus">
        <title>IMA Genome-F 9: Draft genome sequence of Annulohypoxylon stygium, Aspergillus mulundensis, Berkeleyomyces basicola (syn. Thielaviopsis basicola), Ceratocystis smalleyi, two Cercospora beticola strains, Coleophoma cylindrospora, Fusarium fracticaudum, Phialophora cf. hyalina, and Morchella septimelata.</title>
        <authorList>
            <person name="Wingfield B.D."/>
            <person name="Bills G.F."/>
            <person name="Dong Y."/>
            <person name="Huang W."/>
            <person name="Nel W.J."/>
            <person name="Swalarsk-Parry B.S."/>
            <person name="Vaghefi N."/>
            <person name="Wilken P.M."/>
            <person name="An Z."/>
            <person name="de Beer Z.W."/>
            <person name="De Vos L."/>
            <person name="Chen L."/>
            <person name="Duong T.A."/>
            <person name="Gao Y."/>
            <person name="Hammerbacher A."/>
            <person name="Kikkert J.R."/>
            <person name="Li Y."/>
            <person name="Li H."/>
            <person name="Li K."/>
            <person name="Li Q."/>
            <person name="Liu X."/>
            <person name="Ma X."/>
            <person name="Naidoo K."/>
            <person name="Pethybridge S.J."/>
            <person name="Sun J."/>
            <person name="Steenkamp E.T."/>
            <person name="van der Nest M.A."/>
            <person name="van Wyk S."/>
            <person name="Wingfield M.J."/>
            <person name="Xiong C."/>
            <person name="Yue Q."/>
            <person name="Zhang X."/>
        </authorList>
    </citation>
    <scope>NUCLEOTIDE SEQUENCE [LARGE SCALE GENOMIC DNA]</scope>
    <source>
        <strain evidence="3 4">BP 5553</strain>
    </source>
</reference>
<dbReference type="InterPro" id="IPR018200">
    <property type="entry name" value="USP_CS"/>
</dbReference>
<keyword evidence="4" id="KW-1185">Reference proteome</keyword>
<feature type="compositionally biased region" description="Basic and acidic residues" evidence="1">
    <location>
        <begin position="22"/>
        <end position="46"/>
    </location>
</feature>
<dbReference type="InterPro" id="IPR001394">
    <property type="entry name" value="Peptidase_C19_UCH"/>
</dbReference>
<dbReference type="GO" id="GO:0016579">
    <property type="term" value="P:protein deubiquitination"/>
    <property type="evidence" value="ECO:0007669"/>
    <property type="project" value="InterPro"/>
</dbReference>
<dbReference type="CDD" id="cd02257">
    <property type="entry name" value="Peptidase_C19"/>
    <property type="match status" value="1"/>
</dbReference>
<dbReference type="Proteomes" id="UP000254866">
    <property type="component" value="Unassembled WGS sequence"/>
</dbReference>
<dbReference type="InterPro" id="IPR050164">
    <property type="entry name" value="Peptidase_C19"/>
</dbReference>
<comment type="caution">
    <text evidence="3">The sequence shown here is derived from an EMBL/GenBank/DDBJ whole genome shotgun (WGS) entry which is preliminary data.</text>
</comment>
<dbReference type="GO" id="GO:0004843">
    <property type="term" value="F:cysteine-type deubiquitinase activity"/>
    <property type="evidence" value="ECO:0007669"/>
    <property type="project" value="InterPro"/>
</dbReference>
<dbReference type="GO" id="GO:0005829">
    <property type="term" value="C:cytosol"/>
    <property type="evidence" value="ECO:0007669"/>
    <property type="project" value="TreeGrafter"/>
</dbReference>
<gene>
    <name evidence="3" type="ORF">BP5553_02840</name>
</gene>
<sequence length="426" mass="47393">MSSLSSPSSPSSPKRAFASDGDQGRPSKQQKLDKRDVPAHFKGLKKDEADGLEKIETFRGLKRSFVASYPGQDAESYSRRAKNVKLDEANEDEISRAAKTSNQSNVAMAAKETVSRLRVDLARMPASAQRGMANFTGVLCYRISLLQALLHLPLLVGWLWDWHLPENCVADQPEECFSCVLRLLALSYWRAPGHSGDQLPKVFKAMHKTLKSLGWAEEGQADPDEQLLFFFKAQRQELPSSVYSLVEAIFQSFWTQKIACSCGHQSVTPGTESKLTVCLAPRIPKGSLADYVKRCFSEVVPYRCDGCNITADRLKVREFNHTGDVLCIQLSQLDNFGRKINWVVPIPSLLDLTSLRHATNDDASLLYELTAIVQHTGQNGNGHYVCSAAGPDGQWQLFNDKLVSKSGVANVVRGFVPVLLFFRRKK</sequence>
<feature type="domain" description="USP" evidence="2">
    <location>
        <begin position="130"/>
        <end position="425"/>
    </location>
</feature>
<dbReference type="PROSITE" id="PS00973">
    <property type="entry name" value="USP_2"/>
    <property type="match status" value="1"/>
</dbReference>
<evidence type="ECO:0000259" key="2">
    <source>
        <dbReference type="PROSITE" id="PS50235"/>
    </source>
</evidence>
<dbReference type="GeneID" id="43595689"/>
<dbReference type="GO" id="GO:0005634">
    <property type="term" value="C:nucleus"/>
    <property type="evidence" value="ECO:0007669"/>
    <property type="project" value="TreeGrafter"/>
</dbReference>
<protein>
    <recommendedName>
        <fullName evidence="2">USP domain-containing protein</fullName>
    </recommendedName>
</protein>
<dbReference type="Gene3D" id="3.90.70.10">
    <property type="entry name" value="Cysteine proteinases"/>
    <property type="match status" value="1"/>
</dbReference>
<dbReference type="STRING" id="2656787.A0A370TSJ7"/>
<evidence type="ECO:0000256" key="1">
    <source>
        <dbReference type="SAM" id="MobiDB-lite"/>
    </source>
</evidence>
<evidence type="ECO:0000313" key="3">
    <source>
        <dbReference type="EMBL" id="RDL38500.1"/>
    </source>
</evidence>
<dbReference type="InterPro" id="IPR028889">
    <property type="entry name" value="USP"/>
</dbReference>